<gene>
    <name evidence="2" type="ORF">NDU88_002081</name>
</gene>
<organism evidence="2 3">
    <name type="scientific">Pleurodeles waltl</name>
    <name type="common">Iberian ribbed newt</name>
    <dbReference type="NCBI Taxonomy" id="8319"/>
    <lineage>
        <taxon>Eukaryota</taxon>
        <taxon>Metazoa</taxon>
        <taxon>Chordata</taxon>
        <taxon>Craniata</taxon>
        <taxon>Vertebrata</taxon>
        <taxon>Euteleostomi</taxon>
        <taxon>Amphibia</taxon>
        <taxon>Batrachia</taxon>
        <taxon>Caudata</taxon>
        <taxon>Salamandroidea</taxon>
        <taxon>Salamandridae</taxon>
        <taxon>Pleurodelinae</taxon>
        <taxon>Pleurodeles</taxon>
    </lineage>
</organism>
<accession>A0AAV7PD24</accession>
<keyword evidence="1" id="KW-1133">Transmembrane helix</keyword>
<proteinExistence type="predicted"/>
<comment type="caution">
    <text evidence="2">The sequence shown here is derived from an EMBL/GenBank/DDBJ whole genome shotgun (WGS) entry which is preliminary data.</text>
</comment>
<name>A0AAV7PD24_PLEWA</name>
<evidence type="ECO:0008006" key="4">
    <source>
        <dbReference type="Google" id="ProtNLM"/>
    </source>
</evidence>
<keyword evidence="3" id="KW-1185">Reference proteome</keyword>
<evidence type="ECO:0000256" key="1">
    <source>
        <dbReference type="SAM" id="Phobius"/>
    </source>
</evidence>
<keyword evidence="1" id="KW-0812">Transmembrane</keyword>
<sequence>MIRSRAEKVEDLRKKRKDIEDWSCWGIISFGSGCPAVCVVACFNGISLVIAVAVESICWCLASKPER</sequence>
<protein>
    <recommendedName>
        <fullName evidence="4">Transmembrane protein</fullName>
    </recommendedName>
</protein>
<keyword evidence="1" id="KW-0472">Membrane</keyword>
<dbReference type="EMBL" id="JANPWB010000011">
    <property type="protein sequence ID" value="KAJ1123613.1"/>
    <property type="molecule type" value="Genomic_DNA"/>
</dbReference>
<dbReference type="Proteomes" id="UP001066276">
    <property type="component" value="Chromosome 7"/>
</dbReference>
<reference evidence="2" key="1">
    <citation type="journal article" date="2022" name="bioRxiv">
        <title>Sequencing and chromosome-scale assembly of the giantPleurodeles waltlgenome.</title>
        <authorList>
            <person name="Brown T."/>
            <person name="Elewa A."/>
            <person name="Iarovenko S."/>
            <person name="Subramanian E."/>
            <person name="Araus A.J."/>
            <person name="Petzold A."/>
            <person name="Susuki M."/>
            <person name="Suzuki K.-i.T."/>
            <person name="Hayashi T."/>
            <person name="Toyoda A."/>
            <person name="Oliveira C."/>
            <person name="Osipova E."/>
            <person name="Leigh N.D."/>
            <person name="Simon A."/>
            <person name="Yun M.H."/>
        </authorList>
    </citation>
    <scope>NUCLEOTIDE SEQUENCE</scope>
    <source>
        <strain evidence="2">20211129_DDA</strain>
        <tissue evidence="2">Liver</tissue>
    </source>
</reference>
<evidence type="ECO:0000313" key="3">
    <source>
        <dbReference type="Proteomes" id="UP001066276"/>
    </source>
</evidence>
<dbReference type="AlphaFoldDB" id="A0AAV7PD24"/>
<dbReference type="PROSITE" id="PS51257">
    <property type="entry name" value="PROKAR_LIPOPROTEIN"/>
    <property type="match status" value="1"/>
</dbReference>
<evidence type="ECO:0000313" key="2">
    <source>
        <dbReference type="EMBL" id="KAJ1123613.1"/>
    </source>
</evidence>
<feature type="transmembrane region" description="Helical" evidence="1">
    <location>
        <begin position="21"/>
        <end position="54"/>
    </location>
</feature>